<gene>
    <name evidence="9" type="ORF">SAMN04490244_11528</name>
</gene>
<dbReference type="GO" id="GO:0016758">
    <property type="term" value="F:hexosyltransferase activity"/>
    <property type="evidence" value="ECO:0007669"/>
    <property type="project" value="InterPro"/>
</dbReference>
<evidence type="ECO:0000256" key="1">
    <source>
        <dbReference type="ARBA" id="ARBA00004323"/>
    </source>
</evidence>
<evidence type="ECO:0000256" key="4">
    <source>
        <dbReference type="ARBA" id="ARBA00022692"/>
    </source>
</evidence>
<organism evidence="9 10">
    <name type="scientific">Tranquillimonas rosea</name>
    <dbReference type="NCBI Taxonomy" id="641238"/>
    <lineage>
        <taxon>Bacteria</taxon>
        <taxon>Pseudomonadati</taxon>
        <taxon>Pseudomonadota</taxon>
        <taxon>Alphaproteobacteria</taxon>
        <taxon>Rhodobacterales</taxon>
        <taxon>Roseobacteraceae</taxon>
        <taxon>Tranquillimonas</taxon>
    </lineage>
</organism>
<comment type="subcellular location">
    <subcellularLocation>
        <location evidence="1">Golgi apparatus membrane</location>
        <topology evidence="1">Single-pass type II membrane protein</topology>
    </subcellularLocation>
</comment>
<evidence type="ECO:0000256" key="5">
    <source>
        <dbReference type="ARBA" id="ARBA00022968"/>
    </source>
</evidence>
<evidence type="ECO:0000256" key="8">
    <source>
        <dbReference type="ARBA" id="ARBA00023136"/>
    </source>
</evidence>
<dbReference type="PANTHER" id="PTHR11214:SF3">
    <property type="entry name" value="BETA-1,3-GALACTOSYLTRANSFERASE 6"/>
    <property type="match status" value="1"/>
</dbReference>
<accession>A0A1H9WZW2</accession>
<dbReference type="PANTHER" id="PTHR11214">
    <property type="entry name" value="BETA-1,3-N-ACETYLGLUCOSAMINYLTRANSFERASE"/>
    <property type="match status" value="1"/>
</dbReference>
<dbReference type="Gene3D" id="2.60.120.200">
    <property type="match status" value="1"/>
</dbReference>
<dbReference type="OrthoDB" id="7981249at2"/>
<evidence type="ECO:0000313" key="9">
    <source>
        <dbReference type="EMBL" id="SES39207.1"/>
    </source>
</evidence>
<keyword evidence="5" id="KW-0735">Signal-anchor</keyword>
<evidence type="ECO:0000256" key="3">
    <source>
        <dbReference type="ARBA" id="ARBA00022679"/>
    </source>
</evidence>
<dbReference type="GO" id="GO:0006493">
    <property type="term" value="P:protein O-linked glycosylation"/>
    <property type="evidence" value="ECO:0007669"/>
    <property type="project" value="TreeGrafter"/>
</dbReference>
<evidence type="ECO:0000313" key="10">
    <source>
        <dbReference type="Proteomes" id="UP000198885"/>
    </source>
</evidence>
<keyword evidence="6" id="KW-1133">Transmembrane helix</keyword>
<keyword evidence="8" id="KW-0472">Membrane</keyword>
<keyword evidence="10" id="KW-1185">Reference proteome</keyword>
<dbReference type="InterPro" id="IPR002659">
    <property type="entry name" value="Glyco_trans_31"/>
</dbReference>
<evidence type="ECO:0000256" key="2">
    <source>
        <dbReference type="ARBA" id="ARBA00022676"/>
    </source>
</evidence>
<keyword evidence="4" id="KW-0812">Transmembrane</keyword>
<dbReference type="RefSeq" id="WP_092696118.1">
    <property type="nucleotide sequence ID" value="NZ_FOGU01000015.1"/>
</dbReference>
<sequence>MLAFHVRDGATFRYRARFGTYRYANISFYDSEGEEILFHLSLRPDEGLAVCNRRGPDPGAWAREIPRRAALSGEGAEVEIRFAPPKVTVWIDGTEIFRFGGMRRRFPGLERIAQADYQGGIATGAIEIRLPGATPELTADGLALSDRMVLHGRHTGPDRDAAFALEVPGLDSPPEVIARPVPRGGGWRITLEAMLPGRAWQAVAGDAPLVVRVRRHDGGAWSDEIRLTRSEAAERIGALLTRADLRADPGAAMQALEHVRFGGLGPLLPAPARAALAELAQFYRLEGFLPEAAAGAAVPPPGGSGTDRRRVAIAGAQARVSEALREDPGVDAVALIRQQDLDRADQRELLLALSETLCARGEIGRAHAWAEAEGLPDIAPVGDLWRDSAMLPFLCLSRRFDTLTGTLRELVALREGWLVTPALAWTLRHVLEETGLDEADRERVFRAYAALVSSRTDSYWERSPCQALVAASVELVVRRDRLPDAAQERVIRFVLQTHGLSRAFWDGIAAAIEAGRLALPAELRRARAAFGELLGAGDPEALSGALALFERAGNPEAPRWRHELLGPGGLDGPEHAPDPEALVAAGLDPGEAALRHLAHPGAAPGGPALAAAAAEALPARYENVPRAPYYGLQLRASRRTAGLFARLAAGGTPPGTPEIDALAGDLMILAGRRSRYLGFGLAVALLHGLLRLDELDAAERLYGHVAQRQAALSEDERGRLAEAPALTMALHALRATETAGGHALARRVMALFAEAAAALPSPVAPPPWPDPFVSPIFDTVVCVFSCRANLDSRIPAMREGWLGLLRQVGVPYVVIVGDGDGRHEDDVVHLDAPDDYEGLPQKTLAAIRWVHDRTAFTHMVKVDDDCFIDPAEFFHSQSYRKFDYYGRPLTRRPGQMDRAWHCGKSGSARGRLELDKSPEPSTYADGGSGYALSRTAMAAALEAADSPEGRQLIQVSFMEDKLLGDLLALRDIRVADEDYRISIRRRTGGAAQPVSLWVNGFDASRAAPVKLVHLDGGGDQAAARDALERETLTPKKIWPSFQRVTLGYQSNAMELVSPPDRLEAARAAEVAVVACLRNEMFMLPHFLAHYRRLGVGAFLIADNCSDDGTLDYLAAQPDVALFSVDTDYARSSYGVAWQQALLSNFRRDRWSLVADADELMVWDPALGATLPDLVAGPDFAGAEAARVFMLDMYPGGPLEAADFSGGDPFAEAGYVDRAPFLTNWAGRGPYSNMPTWTSALRHRLIPGSRADLFVAQKIALLRYQPWMRLSAGMHFVADVTLARRELLFAHFKYNADFRRKAREEVARRQHFNDAEEYRKYLALVSEGRDAIYDPAVSVPWRDSPFVAARLSPETAGEGAA</sequence>
<evidence type="ECO:0000256" key="7">
    <source>
        <dbReference type="ARBA" id="ARBA00023034"/>
    </source>
</evidence>
<keyword evidence="7" id="KW-0333">Golgi apparatus</keyword>
<dbReference type="Gene3D" id="3.90.550.50">
    <property type="match status" value="1"/>
</dbReference>
<dbReference type="GO" id="GO:0016020">
    <property type="term" value="C:membrane"/>
    <property type="evidence" value="ECO:0007669"/>
    <property type="project" value="InterPro"/>
</dbReference>
<keyword evidence="3 9" id="KW-0808">Transferase</keyword>
<dbReference type="Proteomes" id="UP000198885">
    <property type="component" value="Unassembled WGS sequence"/>
</dbReference>
<protein>
    <submittedName>
        <fullName evidence="9">Galactosyltransferase</fullName>
    </submittedName>
</protein>
<keyword evidence="2 9" id="KW-0328">Glycosyltransferase</keyword>
<evidence type="ECO:0000256" key="6">
    <source>
        <dbReference type="ARBA" id="ARBA00022989"/>
    </source>
</evidence>
<dbReference type="EMBL" id="FOGU01000015">
    <property type="protein sequence ID" value="SES39207.1"/>
    <property type="molecule type" value="Genomic_DNA"/>
</dbReference>
<dbReference type="Pfam" id="PF13704">
    <property type="entry name" value="Glyco_tranf_2_4"/>
    <property type="match status" value="1"/>
</dbReference>
<dbReference type="Pfam" id="PF01762">
    <property type="entry name" value="Galactosyl_T"/>
    <property type="match status" value="1"/>
</dbReference>
<proteinExistence type="predicted"/>
<dbReference type="STRING" id="641238.SAMN04490244_11528"/>
<name>A0A1H9WZW2_9RHOB</name>
<reference evidence="9 10" key="1">
    <citation type="submission" date="2016-10" db="EMBL/GenBank/DDBJ databases">
        <authorList>
            <person name="de Groot N.N."/>
        </authorList>
    </citation>
    <scope>NUCLEOTIDE SEQUENCE [LARGE SCALE GENOMIC DNA]</scope>
    <source>
        <strain evidence="9 10">DSM 23042</strain>
    </source>
</reference>